<evidence type="ECO:0000313" key="1">
    <source>
        <dbReference type="EMBL" id="MDJ1183044.1"/>
    </source>
</evidence>
<organism evidence="1 2">
    <name type="scientific">Roseofilum casamattae BLCC-M143</name>
    <dbReference type="NCBI Taxonomy" id="3022442"/>
    <lineage>
        <taxon>Bacteria</taxon>
        <taxon>Bacillati</taxon>
        <taxon>Cyanobacteriota</taxon>
        <taxon>Cyanophyceae</taxon>
        <taxon>Desertifilales</taxon>
        <taxon>Desertifilaceae</taxon>
        <taxon>Roseofilum</taxon>
        <taxon>Roseofilum casamattae</taxon>
    </lineage>
</organism>
<dbReference type="EMBL" id="JAQOSQ010000005">
    <property type="protein sequence ID" value="MDJ1183044.1"/>
    <property type="molecule type" value="Genomic_DNA"/>
</dbReference>
<keyword evidence="2" id="KW-1185">Reference proteome</keyword>
<accession>A0ABT7BV30</accession>
<dbReference type="RefSeq" id="WP_283757697.1">
    <property type="nucleotide sequence ID" value="NZ_JAQOSQ010000005.1"/>
</dbReference>
<dbReference type="Proteomes" id="UP001232992">
    <property type="component" value="Unassembled WGS sequence"/>
</dbReference>
<evidence type="ECO:0008006" key="3">
    <source>
        <dbReference type="Google" id="ProtNLM"/>
    </source>
</evidence>
<gene>
    <name evidence="1" type="ORF">PMH09_07540</name>
</gene>
<proteinExistence type="predicted"/>
<name>A0ABT7BV30_9CYAN</name>
<protein>
    <recommendedName>
        <fullName evidence="3">NERD domain-containing protein</fullName>
    </recommendedName>
</protein>
<reference evidence="1 2" key="1">
    <citation type="submission" date="2023-01" db="EMBL/GenBank/DDBJ databases">
        <title>Novel diversity within Roseofilum (Cyanobacteria; Desertifilaceae) from marine benthic mats with descriptions of four novel species.</title>
        <authorList>
            <person name="Wang Y."/>
            <person name="Berthold D.E."/>
            <person name="Hu J."/>
            <person name="Lefler F.W."/>
            <person name="Laughinghouse H.D. IV."/>
        </authorList>
    </citation>
    <scope>NUCLEOTIDE SEQUENCE [LARGE SCALE GENOMIC DNA]</scope>
    <source>
        <strain evidence="1 2">BLCC-M143</strain>
    </source>
</reference>
<evidence type="ECO:0000313" key="2">
    <source>
        <dbReference type="Proteomes" id="UP001232992"/>
    </source>
</evidence>
<comment type="caution">
    <text evidence="1">The sequence shown here is derived from an EMBL/GenBank/DDBJ whole genome shotgun (WGS) entry which is preliminary data.</text>
</comment>
<sequence>MQVNSIEDLKKIEVMMAKRLKKIKLNVFYFSLYKFRHNNPRTAPHIIAGLSLLACRFCIPAKSCDGIRHYLDIGRLVGLYQKYCDDPITFDAELGEKFRTDNPVFMMLRLASQQFPLQPDYFGQFARPIWLFDRIPALQGKSAFDFDNKFQSINQCSVREFITTGLILWTALYHNFSISQNSFKEWRDLGINLPNDRIIRAVINTMAADQNQLTKRYKQLRNPDRRFRMYDFNPLLESPIVKFCKDQRATRRDLLHAPIPDLITSRVSEGIYYQMFNIYKGKFSQYFGHVFEHYVGIVLKHYKFPKLISEAEILNAYGKNPGSCPDWILVDGSTALIFECKATAFKRPAQSIASEEHINDSLKQVTKGLKQLYQFINKGLKNPEVKNIVGSCNTFKPLFISREPLYLLNSDPFQEHVNNLLKDENITNFEWTILSIQQLERLQPHIASGVSASKVFDDLSKKGFDPVIQDLESQTGKRFKDCFLYREQEEIFEQLNILDKLSSYT</sequence>